<comment type="caution">
    <text evidence="2">The sequence shown here is derived from an EMBL/GenBank/DDBJ whole genome shotgun (WGS) entry which is preliminary data.</text>
</comment>
<proteinExistence type="predicted"/>
<gene>
    <name evidence="2" type="ORF">DAY19_05965</name>
</gene>
<accession>A0ABY0IHA3</accession>
<keyword evidence="3" id="KW-1185">Reference proteome</keyword>
<evidence type="ECO:0000256" key="1">
    <source>
        <dbReference type="SAM" id="SignalP"/>
    </source>
</evidence>
<evidence type="ECO:0000313" key="3">
    <source>
        <dbReference type="Proteomes" id="UP000443582"/>
    </source>
</evidence>
<feature type="chain" id="PRO_5045777723" evidence="1">
    <location>
        <begin position="16"/>
        <end position="170"/>
    </location>
</feature>
<feature type="signal peptide" evidence="1">
    <location>
        <begin position="1"/>
        <end position="15"/>
    </location>
</feature>
<evidence type="ECO:0000313" key="2">
    <source>
        <dbReference type="EMBL" id="RZF21226.1"/>
    </source>
</evidence>
<name>A0ABY0IHA3_9BACT</name>
<dbReference type="EMBL" id="QDKL01000002">
    <property type="protein sequence ID" value="RZF21226.1"/>
    <property type="molecule type" value="Genomic_DNA"/>
</dbReference>
<keyword evidence="1" id="KW-0732">Signal</keyword>
<reference evidence="3" key="1">
    <citation type="journal article" date="2019" name="Int. J. Syst. Evol. Microbiol.">
        <title>Halobacteriovorax valvorus sp. nov., a novel prokaryotic predator isolated from coastal seawater of China.</title>
        <authorList>
            <person name="Chen M.-X."/>
        </authorList>
    </citation>
    <scope>NUCLEOTIDE SEQUENCE [LARGE SCALE GENOMIC DNA]</scope>
    <source>
        <strain evidence="3">BL9</strain>
    </source>
</reference>
<sequence>MKYLLCLLISINIFALTPNDLMGCFETIKINDSSISYGPDYERNLSTFEDFGTSYTYRNIQSNRAEQINVFTFFQGVRDEVYYSYSPMVFFKNLGKYESGEASLSYEIDEDIYMRDSRTYAYKKVDHRMSFFIEKRGDFYEGSVELISHIRNIDRGFSFILKKVTCPTSY</sequence>
<dbReference type="Proteomes" id="UP000443582">
    <property type="component" value="Unassembled WGS sequence"/>
</dbReference>
<organism evidence="2 3">
    <name type="scientific">Halobacteriovorax vibrionivorans</name>
    <dbReference type="NCBI Taxonomy" id="2152716"/>
    <lineage>
        <taxon>Bacteria</taxon>
        <taxon>Pseudomonadati</taxon>
        <taxon>Bdellovibrionota</taxon>
        <taxon>Bacteriovoracia</taxon>
        <taxon>Bacteriovoracales</taxon>
        <taxon>Halobacteriovoraceae</taxon>
        <taxon>Halobacteriovorax</taxon>
    </lineage>
</organism>
<protein>
    <submittedName>
        <fullName evidence="2">Uncharacterized protein</fullName>
    </submittedName>
</protein>
<dbReference type="RefSeq" id="WP_114706293.1">
    <property type="nucleotide sequence ID" value="NZ_QDKL01000002.1"/>
</dbReference>